<dbReference type="EMBL" id="CASHTH010003469">
    <property type="protein sequence ID" value="CAI8045415.1"/>
    <property type="molecule type" value="Genomic_DNA"/>
</dbReference>
<evidence type="ECO:0000256" key="1">
    <source>
        <dbReference type="SAM" id="MobiDB-lite"/>
    </source>
</evidence>
<keyword evidence="3" id="KW-1185">Reference proteome</keyword>
<organism evidence="2 3">
    <name type="scientific">Geodia barretti</name>
    <name type="common">Barrett's horny sponge</name>
    <dbReference type="NCBI Taxonomy" id="519541"/>
    <lineage>
        <taxon>Eukaryota</taxon>
        <taxon>Metazoa</taxon>
        <taxon>Porifera</taxon>
        <taxon>Demospongiae</taxon>
        <taxon>Heteroscleromorpha</taxon>
        <taxon>Tetractinellida</taxon>
        <taxon>Astrophorina</taxon>
        <taxon>Geodiidae</taxon>
        <taxon>Geodia</taxon>
    </lineage>
</organism>
<sequence>SLSKYISLDLNLINTLPEVGGSRTFLPPTREGSASRRFTNSSCD</sequence>
<reference evidence="2" key="1">
    <citation type="submission" date="2023-03" db="EMBL/GenBank/DDBJ databases">
        <authorList>
            <person name="Steffen K."/>
            <person name="Cardenas P."/>
        </authorList>
    </citation>
    <scope>NUCLEOTIDE SEQUENCE</scope>
</reference>
<name>A0AA35XBJ6_GEOBA</name>
<evidence type="ECO:0000313" key="2">
    <source>
        <dbReference type="EMBL" id="CAI8045415.1"/>
    </source>
</evidence>
<feature type="non-terminal residue" evidence="2">
    <location>
        <position position="44"/>
    </location>
</feature>
<accession>A0AA35XBJ6</accession>
<feature type="region of interest" description="Disordered" evidence="1">
    <location>
        <begin position="22"/>
        <end position="44"/>
    </location>
</feature>
<protein>
    <submittedName>
        <fullName evidence="2">Uncharacterized protein</fullName>
    </submittedName>
</protein>
<dbReference type="Proteomes" id="UP001174909">
    <property type="component" value="Unassembled WGS sequence"/>
</dbReference>
<dbReference type="AlphaFoldDB" id="A0AA35XBJ6"/>
<proteinExistence type="predicted"/>
<comment type="caution">
    <text evidence="2">The sequence shown here is derived from an EMBL/GenBank/DDBJ whole genome shotgun (WGS) entry which is preliminary data.</text>
</comment>
<evidence type="ECO:0000313" key="3">
    <source>
        <dbReference type="Proteomes" id="UP001174909"/>
    </source>
</evidence>
<gene>
    <name evidence="2" type="ORF">GBAR_LOCUS25119</name>
</gene>